<dbReference type="InterPro" id="IPR000182">
    <property type="entry name" value="GNAT_dom"/>
</dbReference>
<dbReference type="CDD" id="cd04301">
    <property type="entry name" value="NAT_SF"/>
    <property type="match status" value="1"/>
</dbReference>
<dbReference type="PROSITE" id="PS51186">
    <property type="entry name" value="GNAT"/>
    <property type="match status" value="1"/>
</dbReference>
<gene>
    <name evidence="2" type="ORF">HUG15_04145</name>
</gene>
<feature type="domain" description="N-acetyltransferase" evidence="1">
    <location>
        <begin position="1"/>
        <end position="132"/>
    </location>
</feature>
<protein>
    <submittedName>
        <fullName evidence="2">GNAT family N-acetyltransferase</fullName>
    </submittedName>
</protein>
<keyword evidence="2" id="KW-0808">Transferase</keyword>
<accession>A0A7T6Z7B9</accession>
<sequence>MADESKQVVSEYIYEGDMYSIEDNGDVVGVALFTFPSSGTVELKNVALSPNCRGKGIGREALNQFFSLYQEKQYEWMIVGTANSSIGNFAFYQKAGFRFSTIKRGFFNKYDEMIYENGIQAVDMIMFEMKLA</sequence>
<dbReference type="Gene3D" id="3.40.630.30">
    <property type="match status" value="1"/>
</dbReference>
<dbReference type="SUPFAM" id="SSF55729">
    <property type="entry name" value="Acyl-CoA N-acyltransferases (Nat)"/>
    <property type="match status" value="1"/>
</dbReference>
<dbReference type="Proteomes" id="UP000595823">
    <property type="component" value="Chromosome"/>
</dbReference>
<proteinExistence type="predicted"/>
<evidence type="ECO:0000313" key="2">
    <source>
        <dbReference type="EMBL" id="QQK78172.1"/>
    </source>
</evidence>
<reference evidence="2 3" key="1">
    <citation type="submission" date="2020-06" db="EMBL/GenBank/DDBJ databases">
        <title>Genomic analysis of Salicibibacter sp. NKC5-3.</title>
        <authorList>
            <person name="Oh Y.J."/>
        </authorList>
    </citation>
    <scope>NUCLEOTIDE SEQUENCE [LARGE SCALE GENOMIC DNA]</scope>
    <source>
        <strain evidence="2 3">NKC5-3</strain>
    </source>
</reference>
<evidence type="ECO:0000259" key="1">
    <source>
        <dbReference type="PROSITE" id="PS51186"/>
    </source>
</evidence>
<dbReference type="Pfam" id="PF00583">
    <property type="entry name" value="Acetyltransf_1"/>
    <property type="match status" value="1"/>
</dbReference>
<evidence type="ECO:0000313" key="3">
    <source>
        <dbReference type="Proteomes" id="UP000595823"/>
    </source>
</evidence>
<dbReference type="AlphaFoldDB" id="A0A7T6Z7B9"/>
<dbReference type="InterPro" id="IPR016181">
    <property type="entry name" value="Acyl_CoA_acyltransferase"/>
</dbReference>
<dbReference type="GO" id="GO:0016747">
    <property type="term" value="F:acyltransferase activity, transferring groups other than amino-acyl groups"/>
    <property type="evidence" value="ECO:0007669"/>
    <property type="project" value="InterPro"/>
</dbReference>
<dbReference type="EMBL" id="CP054705">
    <property type="protein sequence ID" value="QQK78172.1"/>
    <property type="molecule type" value="Genomic_DNA"/>
</dbReference>
<name>A0A7T6Z7B9_9BACI</name>
<dbReference type="KEGG" id="scia:HUG15_04145"/>
<keyword evidence="3" id="KW-1185">Reference proteome</keyword>
<organism evidence="2 3">
    <name type="scientific">Salicibibacter cibarius</name>
    <dbReference type="NCBI Taxonomy" id="2743000"/>
    <lineage>
        <taxon>Bacteria</taxon>
        <taxon>Bacillati</taxon>
        <taxon>Bacillota</taxon>
        <taxon>Bacilli</taxon>
        <taxon>Bacillales</taxon>
        <taxon>Bacillaceae</taxon>
        <taxon>Salicibibacter</taxon>
    </lineage>
</organism>